<evidence type="ECO:0000256" key="1">
    <source>
        <dbReference type="SAM" id="SignalP"/>
    </source>
</evidence>
<dbReference type="AlphaFoldDB" id="A0A4V3RL37"/>
<proteinExistence type="predicted"/>
<evidence type="ECO:0008006" key="4">
    <source>
        <dbReference type="Google" id="ProtNLM"/>
    </source>
</evidence>
<evidence type="ECO:0000313" key="2">
    <source>
        <dbReference type="EMBL" id="TGY42170.1"/>
    </source>
</evidence>
<feature type="chain" id="PRO_5020362579" description="Organic solvent tolerance-like N-terminal domain-containing protein" evidence="1">
    <location>
        <begin position="27"/>
        <end position="296"/>
    </location>
</feature>
<comment type="caution">
    <text evidence="2">The sequence shown here is derived from an EMBL/GenBank/DDBJ whole genome shotgun (WGS) entry which is preliminary data.</text>
</comment>
<dbReference type="RefSeq" id="WP_136007168.1">
    <property type="nucleotide sequence ID" value="NZ_SRYR01000004.1"/>
</dbReference>
<keyword evidence="3" id="KW-1185">Reference proteome</keyword>
<dbReference type="EMBL" id="SRYR01000004">
    <property type="protein sequence ID" value="TGY42170.1"/>
    <property type="molecule type" value="Genomic_DNA"/>
</dbReference>
<feature type="signal peptide" evidence="1">
    <location>
        <begin position="1"/>
        <end position="26"/>
    </location>
</feature>
<accession>A0A4V3RL37</accession>
<gene>
    <name evidence="2" type="ORF">E5347_10575</name>
</gene>
<reference evidence="2 3" key="1">
    <citation type="submission" date="2019-04" db="EMBL/GenBank/DDBJ databases">
        <title>Microbes associate with the intestines of laboratory mice.</title>
        <authorList>
            <person name="Navarre W."/>
            <person name="Wong E."/>
            <person name="Huang K."/>
            <person name="Tropini C."/>
            <person name="Ng K."/>
            <person name="Yu B."/>
        </authorList>
    </citation>
    <scope>NUCLEOTIDE SEQUENCE [LARGE SCALE GENOMIC DNA]</scope>
    <source>
        <strain evidence="2 3">NM50_B9-20</strain>
    </source>
</reference>
<evidence type="ECO:0000313" key="3">
    <source>
        <dbReference type="Proteomes" id="UP000306888"/>
    </source>
</evidence>
<organism evidence="2 3">
    <name type="scientific">Clostridium sartagoforme</name>
    <dbReference type="NCBI Taxonomy" id="84031"/>
    <lineage>
        <taxon>Bacteria</taxon>
        <taxon>Bacillati</taxon>
        <taxon>Bacillota</taxon>
        <taxon>Clostridia</taxon>
        <taxon>Eubacteriales</taxon>
        <taxon>Clostridiaceae</taxon>
        <taxon>Clostridium</taxon>
    </lineage>
</organism>
<protein>
    <recommendedName>
        <fullName evidence="4">Organic solvent tolerance-like N-terminal domain-containing protein</fullName>
    </recommendedName>
</protein>
<keyword evidence="1" id="KW-0732">Signal</keyword>
<name>A0A4V3RL37_9CLOT</name>
<dbReference type="OrthoDB" id="9827710at2"/>
<dbReference type="Proteomes" id="UP000306888">
    <property type="component" value="Unassembled WGS sequence"/>
</dbReference>
<sequence>MKKKKSIIILSLSLLVVSLVSYMAFATGDEGSEKSPLDFALFATENIHIYGTDISFKGDIWANKSLTFNATTVKIEGNTWSNNDIKERKFIDGVWNNNFGTLTLDNNKESHIITDEDSKKMINLMESVEGIALENGKIHNGNMIITTDELNRNSIIAKKKLDEAGNINEEGDITGDLKELNNYIVADGKIDIKASNAKGILPPNEREDLNNKNSIVIASKKKTMTPTNLTLYDSSIRIKSDAGVAVIGSIYAPDGNVYIEANSIYIIGNIMAKNIYLRTSYLYGNDEGKIIFKEDL</sequence>